<accession>A0AAW1JV71</accession>
<dbReference type="AlphaFoldDB" id="A0AAW1JV71"/>
<proteinExistence type="predicted"/>
<name>A0AAW1JV71_POPJA</name>
<protein>
    <submittedName>
        <fullName evidence="1">Uncharacterized protein</fullName>
    </submittedName>
</protein>
<dbReference type="Proteomes" id="UP001458880">
    <property type="component" value="Unassembled WGS sequence"/>
</dbReference>
<dbReference type="EMBL" id="JASPKY010000339">
    <property type="protein sequence ID" value="KAK9707952.1"/>
    <property type="molecule type" value="Genomic_DNA"/>
</dbReference>
<evidence type="ECO:0000313" key="2">
    <source>
        <dbReference type="Proteomes" id="UP001458880"/>
    </source>
</evidence>
<organism evidence="1 2">
    <name type="scientific">Popillia japonica</name>
    <name type="common">Japanese beetle</name>
    <dbReference type="NCBI Taxonomy" id="7064"/>
    <lineage>
        <taxon>Eukaryota</taxon>
        <taxon>Metazoa</taxon>
        <taxon>Ecdysozoa</taxon>
        <taxon>Arthropoda</taxon>
        <taxon>Hexapoda</taxon>
        <taxon>Insecta</taxon>
        <taxon>Pterygota</taxon>
        <taxon>Neoptera</taxon>
        <taxon>Endopterygota</taxon>
        <taxon>Coleoptera</taxon>
        <taxon>Polyphaga</taxon>
        <taxon>Scarabaeiformia</taxon>
        <taxon>Scarabaeidae</taxon>
        <taxon>Rutelinae</taxon>
        <taxon>Popillia</taxon>
    </lineage>
</organism>
<reference evidence="1 2" key="1">
    <citation type="journal article" date="2024" name="BMC Genomics">
        <title>De novo assembly and annotation of Popillia japonica's genome with initial clues to its potential as an invasive pest.</title>
        <authorList>
            <person name="Cucini C."/>
            <person name="Boschi S."/>
            <person name="Funari R."/>
            <person name="Cardaioli E."/>
            <person name="Iannotti N."/>
            <person name="Marturano G."/>
            <person name="Paoli F."/>
            <person name="Bruttini M."/>
            <person name="Carapelli A."/>
            <person name="Frati F."/>
            <person name="Nardi F."/>
        </authorList>
    </citation>
    <scope>NUCLEOTIDE SEQUENCE [LARGE SCALE GENOMIC DNA]</scope>
    <source>
        <strain evidence="1">DMR45628</strain>
    </source>
</reference>
<evidence type="ECO:0000313" key="1">
    <source>
        <dbReference type="EMBL" id="KAK9707952.1"/>
    </source>
</evidence>
<sequence>MSNYGLHHIIWDEADVPQATHSGTKTQIDGQKSKNKVSMSGICSGGLGIVIVQESADNDTEASGLRRKDIFAFMQNNLNRDAASA</sequence>
<gene>
    <name evidence="1" type="ORF">QE152_g27527</name>
</gene>
<comment type="caution">
    <text evidence="1">The sequence shown here is derived from an EMBL/GenBank/DDBJ whole genome shotgun (WGS) entry which is preliminary data.</text>
</comment>
<keyword evidence="2" id="KW-1185">Reference proteome</keyword>